<dbReference type="Proteomes" id="UP000176815">
    <property type="component" value="Unassembled WGS sequence"/>
</dbReference>
<organism evidence="1 2">
    <name type="scientific">candidate division WWE3 bacterium RIFOXYD1_FULL_39_9</name>
    <dbReference type="NCBI Taxonomy" id="1802649"/>
    <lineage>
        <taxon>Bacteria</taxon>
        <taxon>Katanobacteria</taxon>
    </lineage>
</organism>
<dbReference type="AlphaFoldDB" id="A0A1F4X5N0"/>
<dbReference type="EMBL" id="MEWG01000029">
    <property type="protein sequence ID" value="OGC76977.1"/>
    <property type="molecule type" value="Genomic_DNA"/>
</dbReference>
<sequence>MAFTPTYLPNSRSKFFQFFATGNTTMVEALNLGKAFELADIRLILSAAHPSVTYFTANLSAGQGSAYNVVLASFLASTLTNVTDRVWTPSADKILYQHNDTIQFSMLNSVGAIWGLVVTGWAVQD</sequence>
<comment type="caution">
    <text evidence="1">The sequence shown here is derived from an EMBL/GenBank/DDBJ whole genome shotgun (WGS) entry which is preliminary data.</text>
</comment>
<proteinExistence type="predicted"/>
<evidence type="ECO:0000313" key="1">
    <source>
        <dbReference type="EMBL" id="OGC76977.1"/>
    </source>
</evidence>
<gene>
    <name evidence="1" type="ORF">A2619_03445</name>
</gene>
<reference evidence="1 2" key="1">
    <citation type="journal article" date="2016" name="Nat. Commun.">
        <title>Thousands of microbial genomes shed light on interconnected biogeochemical processes in an aquifer system.</title>
        <authorList>
            <person name="Anantharaman K."/>
            <person name="Brown C.T."/>
            <person name="Hug L.A."/>
            <person name="Sharon I."/>
            <person name="Castelle C.J."/>
            <person name="Probst A.J."/>
            <person name="Thomas B.C."/>
            <person name="Singh A."/>
            <person name="Wilkins M.J."/>
            <person name="Karaoz U."/>
            <person name="Brodie E.L."/>
            <person name="Williams K.H."/>
            <person name="Hubbard S.S."/>
            <person name="Banfield J.F."/>
        </authorList>
    </citation>
    <scope>NUCLEOTIDE SEQUENCE [LARGE SCALE GENOMIC DNA]</scope>
</reference>
<accession>A0A1F4X5N0</accession>
<name>A0A1F4X5N0_UNCKA</name>
<evidence type="ECO:0000313" key="2">
    <source>
        <dbReference type="Proteomes" id="UP000176815"/>
    </source>
</evidence>
<protein>
    <submittedName>
        <fullName evidence="1">Uncharacterized protein</fullName>
    </submittedName>
</protein>